<feature type="region of interest" description="Disordered" evidence="2">
    <location>
        <begin position="15"/>
        <end position="35"/>
    </location>
</feature>
<dbReference type="HOGENOM" id="CLU_249629_0_0_1"/>
<evidence type="ECO:0000313" key="3">
    <source>
        <dbReference type="EMBL" id="EXJ54123.1"/>
    </source>
</evidence>
<name>W9VF70_9EURO</name>
<feature type="region of interest" description="Disordered" evidence="2">
    <location>
        <begin position="163"/>
        <end position="183"/>
    </location>
</feature>
<proteinExistence type="predicted"/>
<dbReference type="GO" id="GO:0000793">
    <property type="term" value="C:condensed chromosome"/>
    <property type="evidence" value="ECO:0007669"/>
    <property type="project" value="TreeGrafter"/>
</dbReference>
<dbReference type="GO" id="GO:0007076">
    <property type="term" value="P:mitotic chromosome condensation"/>
    <property type="evidence" value="ECO:0007669"/>
    <property type="project" value="TreeGrafter"/>
</dbReference>
<feature type="compositionally biased region" description="Polar residues" evidence="2">
    <location>
        <begin position="1185"/>
        <end position="1200"/>
    </location>
</feature>
<dbReference type="RefSeq" id="XP_007761638.1">
    <property type="nucleotide sequence ID" value="XM_007763448.1"/>
</dbReference>
<dbReference type="EMBL" id="AMGW01000007">
    <property type="protein sequence ID" value="EXJ54123.1"/>
    <property type="molecule type" value="Genomic_DNA"/>
</dbReference>
<dbReference type="PANTHER" id="PTHR43941">
    <property type="entry name" value="STRUCTURAL MAINTENANCE OF CHROMOSOMES PROTEIN 2"/>
    <property type="match status" value="1"/>
</dbReference>
<organism evidence="3 4">
    <name type="scientific">Cladophialophora yegresii CBS 114405</name>
    <dbReference type="NCBI Taxonomy" id="1182544"/>
    <lineage>
        <taxon>Eukaryota</taxon>
        <taxon>Fungi</taxon>
        <taxon>Dikarya</taxon>
        <taxon>Ascomycota</taxon>
        <taxon>Pezizomycotina</taxon>
        <taxon>Eurotiomycetes</taxon>
        <taxon>Chaetothyriomycetidae</taxon>
        <taxon>Chaetothyriales</taxon>
        <taxon>Herpotrichiellaceae</taxon>
        <taxon>Cladophialophora</taxon>
    </lineage>
</organism>
<feature type="coiled-coil region" evidence="1">
    <location>
        <begin position="896"/>
        <end position="940"/>
    </location>
</feature>
<keyword evidence="4" id="KW-1185">Reference proteome</keyword>
<feature type="compositionally biased region" description="Basic and acidic residues" evidence="2">
    <location>
        <begin position="313"/>
        <end position="326"/>
    </location>
</feature>
<dbReference type="GO" id="GO:0000796">
    <property type="term" value="C:condensin complex"/>
    <property type="evidence" value="ECO:0007669"/>
    <property type="project" value="TreeGrafter"/>
</dbReference>
<evidence type="ECO:0000256" key="1">
    <source>
        <dbReference type="SAM" id="Coils"/>
    </source>
</evidence>
<protein>
    <submittedName>
        <fullName evidence="3">Uncharacterized protein</fullName>
    </submittedName>
</protein>
<feature type="coiled-coil region" evidence="1">
    <location>
        <begin position="1030"/>
        <end position="1105"/>
    </location>
</feature>
<dbReference type="OrthoDB" id="4161150at2759"/>
<feature type="region of interest" description="Disordered" evidence="2">
    <location>
        <begin position="1313"/>
        <end position="1348"/>
    </location>
</feature>
<feature type="region of interest" description="Disordered" evidence="2">
    <location>
        <begin position="1182"/>
        <end position="1224"/>
    </location>
</feature>
<dbReference type="PANTHER" id="PTHR43941:SF1">
    <property type="entry name" value="STRUCTURAL MAINTENANCE OF CHROMOSOMES PROTEIN 2"/>
    <property type="match status" value="1"/>
</dbReference>
<feature type="coiled-coil region" evidence="1">
    <location>
        <begin position="1130"/>
        <end position="1181"/>
    </location>
</feature>
<dbReference type="GO" id="GO:0003682">
    <property type="term" value="F:chromatin binding"/>
    <property type="evidence" value="ECO:0007669"/>
    <property type="project" value="TreeGrafter"/>
</dbReference>
<feature type="coiled-coil region" evidence="1">
    <location>
        <begin position="671"/>
        <end position="723"/>
    </location>
</feature>
<feature type="coiled-coil region" evidence="1">
    <location>
        <begin position="340"/>
        <end position="451"/>
    </location>
</feature>
<dbReference type="GeneID" id="19184023"/>
<feature type="compositionally biased region" description="Low complexity" evidence="2">
    <location>
        <begin position="1378"/>
        <end position="1387"/>
    </location>
</feature>
<comment type="caution">
    <text evidence="3">The sequence shown here is derived from an EMBL/GenBank/DDBJ whole genome shotgun (WGS) entry which is preliminary data.</text>
</comment>
<evidence type="ECO:0000256" key="2">
    <source>
        <dbReference type="SAM" id="MobiDB-lite"/>
    </source>
</evidence>
<gene>
    <name evidence="3" type="ORF">A1O7_09460</name>
</gene>
<dbReference type="Proteomes" id="UP000019473">
    <property type="component" value="Unassembled WGS sequence"/>
</dbReference>
<dbReference type="VEuPathDB" id="FungiDB:A1O7_09460"/>
<dbReference type="STRING" id="1182544.W9VF70"/>
<dbReference type="GO" id="GO:0000785">
    <property type="term" value="C:chromatin"/>
    <property type="evidence" value="ECO:0007669"/>
    <property type="project" value="TreeGrafter"/>
</dbReference>
<keyword evidence="1" id="KW-0175">Coiled coil</keyword>
<feature type="compositionally biased region" description="Polar residues" evidence="2">
    <location>
        <begin position="1446"/>
        <end position="1463"/>
    </location>
</feature>
<sequence>MEPLTLVNDAYGIEAGRSPYADNDLRPTQEEEQPTTAVAGHFDVEQTPTTKHARQYVEGLQKASQVVVSSRRLQLPSFQDDFLNDGTFSFMPVHQQVATTQPPNGPLTFETPSVTRKAGSGYDDLADYPTSARNSESRLIHEANITSEQLPTVTPRDRVENTDDQALTPQHGSSGFDAKPAERKQELGKHISYAQEEVTQGAEDIATEDCDTENEHTILFHGRDETISAGEDVQPGNTVSTYAPLPQLPEQGHNAGNDEAVGCETSPSTTGNTRTHYVLHSRAKADTAPIHDGRASKAPRRRQPRPVPNLPVNRHDNARGRQRPSEEDLLFLLMSRARENKEARTRTESLELENKHLRQEKLQSDAELRRAINAHDECIEEYDLLTQNLENFREKYYKLKKWALETNKDCQELQGKASAFEKAISDLTKDRDQLMEQLQDARSASTRASEQMASVHNGICEVRLMAEERLTTINYMDGLFRGQAENLSAERQRCNRLEQHIVHLEHERDKQNTLMHSEQEELEHTLRGLSDSLKVLRDSSMEDSLEKRRMLESLGHIRSILDTDVCKRSDVLSLKDTLETARTSLSMVEKSISQDLQATVAHLRNGLRGDISAHLDKVLSAIPSDTGQLNEVSAALARLEQKAGQIGLIVKLLQDARTTAEKEGSCLRGIADNLEKALDAERKAAQKTINDLTTNISEWRIKYQAARSEVERSKRERQAEMDENQAELNDLLAFLSEASDEQNSLRSELSKAEDFFKAIQQQHEQDHYEAVGRDDFLKCQLSHLHGQIDNGAQERARAREKIQSLTTMQTQLRQELKTSRGETTVAIREQDALHDEIIEVERRLDWTQDKLQRTAIRLQEVEAELGVFQQWAPSAEQLKKDFLAQEQEIQIRSQKVRALQELVKNQQARYGQLAEQAREKDRLVEEKSDLEEQLKLAREEASVIPGLQNELAQKKSQVCELELALVASQREAREKDNLAAENATINNQLEEFAKKNAIIPDLERRLQHSYTKVTELESALEASHGQAQENERLVEERAAVDIQMRELQKEKSALTEVRMDLQQTTFKVAELKAALFAAQDEVAKVEELQKTNTSLKQDAVALNLDLDAKNKECAQIGALKDIITAKDDELAELRKHLVSLNELTDELERLRDDRERMEGKLAAMQQQILHLEGALSNAKLDQGAKQAQVQRTGGDQSATRSVLPDSQLGRSHLDASRNGAWPNGSDPLALSAGILMVSETQLEVPETVPVGPDGLLLLAGQQQEDSDSDLSPVPSEDEDHGLEDEIGRRTAGTQPHIRGQGYFSPVESVRRAANGQESLVRPSSSSYSSQGDQMLLDQVSQEDASGADSVAAGTALNTVMPFSHLVPGQGASPRRLRSGSQGQRQRPTATPEPSMEHRRNRASTPAVRREQHQPNSAAKRRMEPEGEKNALQENTRRLKRSPANLDVTSPQHRASTQAAQPTASRGSGRWRKSSSIVGTNAPAPGRSQRPSKQARKGSRQDRYTSRFAPKA</sequence>
<evidence type="ECO:0000313" key="4">
    <source>
        <dbReference type="Proteomes" id="UP000019473"/>
    </source>
</evidence>
<feature type="region of interest" description="Disordered" evidence="2">
    <location>
        <begin position="1262"/>
        <end position="1301"/>
    </location>
</feature>
<feature type="compositionally biased region" description="Basic and acidic residues" evidence="2">
    <location>
        <begin position="1420"/>
        <end position="1436"/>
    </location>
</feature>
<feature type="compositionally biased region" description="Polar residues" evidence="2">
    <location>
        <begin position="164"/>
        <end position="173"/>
    </location>
</feature>
<accession>W9VF70</accession>
<feature type="region of interest" description="Disordered" evidence="2">
    <location>
        <begin position="284"/>
        <end position="326"/>
    </location>
</feature>
<dbReference type="eggNOG" id="ENOG502T1RK">
    <property type="taxonomic scope" value="Eukaryota"/>
</dbReference>
<reference evidence="3 4" key="1">
    <citation type="submission" date="2013-03" db="EMBL/GenBank/DDBJ databases">
        <title>The Genome Sequence of Cladophialophora yegresii CBS 114405.</title>
        <authorList>
            <consortium name="The Broad Institute Genomics Platform"/>
            <person name="Cuomo C."/>
            <person name="de Hoog S."/>
            <person name="Gorbushina A."/>
            <person name="Walker B."/>
            <person name="Young S.K."/>
            <person name="Zeng Q."/>
            <person name="Gargeya S."/>
            <person name="Fitzgerald M."/>
            <person name="Haas B."/>
            <person name="Abouelleil A."/>
            <person name="Allen A.W."/>
            <person name="Alvarado L."/>
            <person name="Arachchi H.M."/>
            <person name="Berlin A.M."/>
            <person name="Chapman S.B."/>
            <person name="Gainer-Dewar J."/>
            <person name="Goldberg J."/>
            <person name="Griggs A."/>
            <person name="Gujja S."/>
            <person name="Hansen M."/>
            <person name="Howarth C."/>
            <person name="Imamovic A."/>
            <person name="Ireland A."/>
            <person name="Larimer J."/>
            <person name="McCowan C."/>
            <person name="Murphy C."/>
            <person name="Pearson M."/>
            <person name="Poon T.W."/>
            <person name="Priest M."/>
            <person name="Roberts A."/>
            <person name="Saif S."/>
            <person name="Shea T."/>
            <person name="Sisk P."/>
            <person name="Sykes S."/>
            <person name="Wortman J."/>
            <person name="Nusbaum C."/>
            <person name="Birren B."/>
        </authorList>
    </citation>
    <scope>NUCLEOTIDE SEQUENCE [LARGE SCALE GENOMIC DNA]</scope>
    <source>
        <strain evidence="3 4">CBS 114405</strain>
    </source>
</reference>
<feature type="region of interest" description="Disordered" evidence="2">
    <location>
        <begin position="1363"/>
        <end position="1511"/>
    </location>
</feature>
<feature type="compositionally biased region" description="Basic and acidic residues" evidence="2">
    <location>
        <begin position="284"/>
        <end position="295"/>
    </location>
</feature>